<evidence type="ECO:0000313" key="4">
    <source>
        <dbReference type="Proteomes" id="UP000269544"/>
    </source>
</evidence>
<dbReference type="CDD" id="cd04872">
    <property type="entry name" value="ACT_1ZPV"/>
    <property type="match status" value="1"/>
</dbReference>
<accession>A0A3S4YNX1</accession>
<dbReference type="AlphaFoldDB" id="A0A3S4YNX1"/>
<dbReference type="Pfam" id="PF13740">
    <property type="entry name" value="ACT_6"/>
    <property type="match status" value="1"/>
</dbReference>
<dbReference type="InterPro" id="IPR022986">
    <property type="entry name" value="UPF0237_ACT"/>
</dbReference>
<dbReference type="EMBL" id="LR134523">
    <property type="protein sequence ID" value="VEJ35065.1"/>
    <property type="molecule type" value="Genomic_DNA"/>
</dbReference>
<proteinExistence type="inferred from homology"/>
<keyword evidence="4" id="KW-1185">Reference proteome</keyword>
<dbReference type="HAMAP" id="MF_01054">
    <property type="entry name" value="UPF0237"/>
    <property type="match status" value="1"/>
</dbReference>
<evidence type="ECO:0000259" key="2">
    <source>
        <dbReference type="PROSITE" id="PS51671"/>
    </source>
</evidence>
<dbReference type="Gene3D" id="3.30.70.260">
    <property type="match status" value="1"/>
</dbReference>
<protein>
    <recommendedName>
        <fullName evidence="1">UPF0237 protein NCTC13079_00489</fullName>
    </recommendedName>
</protein>
<dbReference type="PROSITE" id="PS51671">
    <property type="entry name" value="ACT"/>
    <property type="match status" value="1"/>
</dbReference>
<reference evidence="3 4" key="1">
    <citation type="submission" date="2018-12" db="EMBL/GenBank/DDBJ databases">
        <authorList>
            <consortium name="Pathogen Informatics"/>
        </authorList>
    </citation>
    <scope>NUCLEOTIDE SEQUENCE [LARGE SCALE GENOMIC DNA]</scope>
    <source>
        <strain evidence="3 4">NCTC13079</strain>
    </source>
</reference>
<dbReference type="PANTHER" id="PTHR34875:SF6">
    <property type="entry name" value="UPF0237 PROTEIN MJ1558"/>
    <property type="match status" value="1"/>
</dbReference>
<dbReference type="InterPro" id="IPR002912">
    <property type="entry name" value="ACT_dom"/>
</dbReference>
<gene>
    <name evidence="3" type="ORF">NCTC13079_00489</name>
</gene>
<dbReference type="RefSeq" id="WP_126464914.1">
    <property type="nucleotide sequence ID" value="NZ_LR134523.1"/>
</dbReference>
<dbReference type="InterPro" id="IPR050990">
    <property type="entry name" value="UPF0237/GcvR_regulator"/>
</dbReference>
<evidence type="ECO:0000256" key="1">
    <source>
        <dbReference type="HAMAP-Rule" id="MF_01054"/>
    </source>
</evidence>
<dbReference type="SUPFAM" id="SSF55021">
    <property type="entry name" value="ACT-like"/>
    <property type="match status" value="1"/>
</dbReference>
<dbReference type="Proteomes" id="UP000269544">
    <property type="component" value="Chromosome"/>
</dbReference>
<dbReference type="OrthoDB" id="9803078at2"/>
<dbReference type="KEGG" id="piv:NCTC13079_00489"/>
<comment type="similarity">
    <text evidence="1">Belongs to the UPF0237 family.</text>
</comment>
<feature type="domain" description="ACT" evidence="2">
    <location>
        <begin position="4"/>
        <end position="78"/>
    </location>
</feature>
<dbReference type="InterPro" id="IPR045865">
    <property type="entry name" value="ACT-like_dom_sf"/>
</dbReference>
<organism evidence="3 4">
    <name type="scientific">Aedoeadaptatus ivorii</name>
    <dbReference type="NCBI Taxonomy" id="54006"/>
    <lineage>
        <taxon>Bacteria</taxon>
        <taxon>Bacillati</taxon>
        <taxon>Bacillota</taxon>
        <taxon>Tissierellia</taxon>
        <taxon>Tissierellales</taxon>
        <taxon>Peptoniphilaceae</taxon>
        <taxon>Aedoeadaptatus</taxon>
    </lineage>
</organism>
<dbReference type="PANTHER" id="PTHR34875">
    <property type="entry name" value="UPF0237 PROTEIN MJ1558"/>
    <property type="match status" value="1"/>
</dbReference>
<evidence type="ECO:0000313" key="3">
    <source>
        <dbReference type="EMBL" id="VEJ35065.1"/>
    </source>
</evidence>
<dbReference type="NCBIfam" id="NF001220">
    <property type="entry name" value="PRK00194.1"/>
    <property type="match status" value="1"/>
</dbReference>
<name>A0A3S4YNX1_9FIRM</name>
<sequence>MKAVVSVLGRDQIGIVYLVTEQLQKHKFNILDISQTIVDGYFTMILVVEHADENFALEEVVEEYQSLGEELGLDIRLQHEALFSRMHRI</sequence>